<dbReference type="Pfam" id="PF00126">
    <property type="entry name" value="HTH_1"/>
    <property type="match status" value="1"/>
</dbReference>
<dbReference type="PROSITE" id="PS50931">
    <property type="entry name" value="HTH_LYSR"/>
    <property type="match status" value="1"/>
</dbReference>
<dbReference type="GO" id="GO:0000976">
    <property type="term" value="F:transcription cis-regulatory region binding"/>
    <property type="evidence" value="ECO:0007669"/>
    <property type="project" value="TreeGrafter"/>
</dbReference>
<organism evidence="5 6">
    <name type="scientific">Acinetobacter baumannii 1499986</name>
    <dbReference type="NCBI Taxonomy" id="1310673"/>
    <lineage>
        <taxon>Bacteria</taxon>
        <taxon>Pseudomonadati</taxon>
        <taxon>Pseudomonadota</taxon>
        <taxon>Gammaproteobacteria</taxon>
        <taxon>Moraxellales</taxon>
        <taxon>Moraxellaceae</taxon>
        <taxon>Acinetobacter</taxon>
        <taxon>Acinetobacter calcoaceticus/baumannii complex</taxon>
    </lineage>
</organism>
<feature type="domain" description="HTH lysR-type" evidence="4">
    <location>
        <begin position="1"/>
        <end position="61"/>
    </location>
</feature>
<evidence type="ECO:0000313" key="5">
    <source>
        <dbReference type="EMBL" id="KCX92961.1"/>
    </source>
</evidence>
<dbReference type="EMBL" id="JMOA01000231">
    <property type="protein sequence ID" value="KCX92961.1"/>
    <property type="molecule type" value="Genomic_DNA"/>
</dbReference>
<dbReference type="PANTHER" id="PTHR30126">
    <property type="entry name" value="HTH-TYPE TRANSCRIPTIONAL REGULATOR"/>
    <property type="match status" value="1"/>
</dbReference>
<evidence type="ECO:0000256" key="2">
    <source>
        <dbReference type="ARBA" id="ARBA00023015"/>
    </source>
</evidence>
<accession>A0A837AA96</accession>
<comment type="caution">
    <text evidence="5">The sequence shown here is derived from an EMBL/GenBank/DDBJ whole genome shotgun (WGS) entry which is preliminary data.</text>
</comment>
<dbReference type="GO" id="GO:0003700">
    <property type="term" value="F:DNA-binding transcription factor activity"/>
    <property type="evidence" value="ECO:0007669"/>
    <property type="project" value="InterPro"/>
</dbReference>
<dbReference type="RefSeq" id="WP_031985006.1">
    <property type="nucleotide sequence ID" value="NZ_JMOA01000231.1"/>
</dbReference>
<gene>
    <name evidence="5" type="ORF">J572_4269</name>
</gene>
<keyword evidence="2" id="KW-0805">Transcription regulation</keyword>
<dbReference type="InterPro" id="IPR036390">
    <property type="entry name" value="WH_DNA-bd_sf"/>
</dbReference>
<sequence>MNLEVRWVEDLLTLERERSISKAAEKRFISQSAFTRRIQQIEEMIGAEVIIRNNKNNIEFTDIGRILLVIFLG</sequence>
<dbReference type="InterPro" id="IPR036388">
    <property type="entry name" value="WH-like_DNA-bd_sf"/>
</dbReference>
<evidence type="ECO:0000256" key="1">
    <source>
        <dbReference type="ARBA" id="ARBA00009437"/>
    </source>
</evidence>
<dbReference type="PANTHER" id="PTHR30126:SF2">
    <property type="entry name" value="HTH-TYPE TRANSCRIPTIONAL REGULATOR YJIE"/>
    <property type="match status" value="1"/>
</dbReference>
<feature type="non-terminal residue" evidence="5">
    <location>
        <position position="73"/>
    </location>
</feature>
<keyword evidence="3" id="KW-0804">Transcription</keyword>
<evidence type="ECO:0000259" key="4">
    <source>
        <dbReference type="PROSITE" id="PS50931"/>
    </source>
</evidence>
<dbReference type="Proteomes" id="UP000027309">
    <property type="component" value="Unassembled WGS sequence"/>
</dbReference>
<reference evidence="5 6" key="1">
    <citation type="submission" date="2014-04" db="EMBL/GenBank/DDBJ databases">
        <title>Comparative genomics and transcriptomics to identify genetic mechanisms underlying the emergence of carbapenem resistant Acinetobacter baumannii (CRAb).</title>
        <authorList>
            <person name="Harris A.D."/>
            <person name="Johnson K.J."/>
            <person name="George J."/>
            <person name="Nadendla S."/>
            <person name="Daugherty S.C."/>
            <person name="Parankush S."/>
            <person name="Sadzewicz L."/>
            <person name="Tallon L."/>
            <person name="Sengamalay N."/>
            <person name="Hazen T.H."/>
            <person name="Rasko D.A."/>
        </authorList>
    </citation>
    <scope>NUCLEOTIDE SEQUENCE [LARGE SCALE GENOMIC DNA]</scope>
    <source>
        <strain evidence="5 6">1499986</strain>
    </source>
</reference>
<dbReference type="InterPro" id="IPR000847">
    <property type="entry name" value="LysR_HTH_N"/>
</dbReference>
<proteinExistence type="inferred from homology"/>
<dbReference type="AlphaFoldDB" id="A0A837AA96"/>
<evidence type="ECO:0000256" key="3">
    <source>
        <dbReference type="ARBA" id="ARBA00023163"/>
    </source>
</evidence>
<comment type="similarity">
    <text evidence="1">Belongs to the LysR transcriptional regulatory family.</text>
</comment>
<name>A0A837AA96_ACIBA</name>
<dbReference type="Gene3D" id="1.10.10.10">
    <property type="entry name" value="Winged helix-like DNA-binding domain superfamily/Winged helix DNA-binding domain"/>
    <property type="match status" value="1"/>
</dbReference>
<protein>
    <submittedName>
        <fullName evidence="5">Bacterial regulatory helix-turn-helix, lysR family protein</fullName>
    </submittedName>
</protein>
<dbReference type="PRINTS" id="PR00039">
    <property type="entry name" value="HTHLYSR"/>
</dbReference>
<evidence type="ECO:0000313" key="6">
    <source>
        <dbReference type="Proteomes" id="UP000027309"/>
    </source>
</evidence>
<dbReference type="SUPFAM" id="SSF46785">
    <property type="entry name" value="Winged helix' DNA-binding domain"/>
    <property type="match status" value="1"/>
</dbReference>